<sequence>MKREKQLSYTRFKVYFGSMIEISRFSSASVRFPAIHQPPPPPRAGRRVAALRATHSVTCVATATVPTAVTSLINATTFFERPTARVEHYLMRGAYEVCNCSTGVPWRLQTQYSTGIYNSLLSQNTWDAPERFIIATESHNLINFYPQQSSTRRRPITILLVNPCHLAERARAWIYMGPIYNGPNPCRHLGDYTCRGDVLESPEVRKSRAVDTPACCPACSGKLS</sequence>
<proteinExistence type="predicted"/>
<evidence type="ECO:0000313" key="1">
    <source>
        <dbReference type="EMBL" id="GBO99986.1"/>
    </source>
</evidence>
<evidence type="ECO:0000313" key="2">
    <source>
        <dbReference type="Proteomes" id="UP000299102"/>
    </source>
</evidence>
<dbReference type="AlphaFoldDB" id="A0A4C1SF30"/>
<dbReference type="EMBL" id="BGZK01000004">
    <property type="protein sequence ID" value="GBO99986.1"/>
    <property type="molecule type" value="Genomic_DNA"/>
</dbReference>
<organism evidence="1 2">
    <name type="scientific">Eumeta variegata</name>
    <name type="common">Bagworm moth</name>
    <name type="synonym">Eumeta japonica</name>
    <dbReference type="NCBI Taxonomy" id="151549"/>
    <lineage>
        <taxon>Eukaryota</taxon>
        <taxon>Metazoa</taxon>
        <taxon>Ecdysozoa</taxon>
        <taxon>Arthropoda</taxon>
        <taxon>Hexapoda</taxon>
        <taxon>Insecta</taxon>
        <taxon>Pterygota</taxon>
        <taxon>Neoptera</taxon>
        <taxon>Endopterygota</taxon>
        <taxon>Lepidoptera</taxon>
        <taxon>Glossata</taxon>
        <taxon>Ditrysia</taxon>
        <taxon>Tineoidea</taxon>
        <taxon>Psychidae</taxon>
        <taxon>Oiketicinae</taxon>
        <taxon>Eumeta</taxon>
    </lineage>
</organism>
<protein>
    <submittedName>
        <fullName evidence="1">Uncharacterized protein</fullName>
    </submittedName>
</protein>
<gene>
    <name evidence="1" type="ORF">EVAR_74333_1</name>
</gene>
<keyword evidence="2" id="KW-1185">Reference proteome</keyword>
<dbReference type="Proteomes" id="UP000299102">
    <property type="component" value="Unassembled WGS sequence"/>
</dbReference>
<accession>A0A4C1SF30</accession>
<reference evidence="1 2" key="1">
    <citation type="journal article" date="2019" name="Commun. Biol.">
        <title>The bagworm genome reveals a unique fibroin gene that provides high tensile strength.</title>
        <authorList>
            <person name="Kono N."/>
            <person name="Nakamura H."/>
            <person name="Ohtoshi R."/>
            <person name="Tomita M."/>
            <person name="Numata K."/>
            <person name="Arakawa K."/>
        </authorList>
    </citation>
    <scope>NUCLEOTIDE SEQUENCE [LARGE SCALE GENOMIC DNA]</scope>
</reference>
<name>A0A4C1SF30_EUMVA</name>
<comment type="caution">
    <text evidence="1">The sequence shown here is derived from an EMBL/GenBank/DDBJ whole genome shotgun (WGS) entry which is preliminary data.</text>
</comment>